<dbReference type="EMBL" id="FTMS01000003">
    <property type="protein sequence ID" value="SIQ06289.1"/>
    <property type="molecule type" value="Genomic_DNA"/>
</dbReference>
<keyword evidence="1" id="KW-0732">Signal</keyword>
<dbReference type="InterPro" id="IPR003961">
    <property type="entry name" value="FN3_dom"/>
</dbReference>
<dbReference type="PROSITE" id="PS50853">
    <property type="entry name" value="FN3"/>
    <property type="match status" value="1"/>
</dbReference>
<dbReference type="InterPro" id="IPR036116">
    <property type="entry name" value="FN3_sf"/>
</dbReference>
<reference evidence="3 4" key="1">
    <citation type="submission" date="2017-01" db="EMBL/GenBank/DDBJ databases">
        <authorList>
            <person name="Mah S.A."/>
            <person name="Swanson W.J."/>
            <person name="Moy G.W."/>
            <person name="Vacquier V.D."/>
        </authorList>
    </citation>
    <scope>NUCLEOTIDE SEQUENCE [LARGE SCALE GENOMIC DNA]</scope>
    <source>
        <strain evidence="3 4">ASpG1</strain>
    </source>
</reference>
<dbReference type="RefSeq" id="WP_076487858.1">
    <property type="nucleotide sequence ID" value="NZ_FTMS01000003.1"/>
</dbReference>
<accession>A0A1N6PQ17</accession>
<dbReference type="InterPro" id="IPR013783">
    <property type="entry name" value="Ig-like_fold"/>
</dbReference>
<organism evidence="3 4">
    <name type="scientific">Alkalispirochaeta americana</name>
    <dbReference type="NCBI Taxonomy" id="159291"/>
    <lineage>
        <taxon>Bacteria</taxon>
        <taxon>Pseudomonadati</taxon>
        <taxon>Spirochaetota</taxon>
        <taxon>Spirochaetia</taxon>
        <taxon>Spirochaetales</taxon>
        <taxon>Spirochaetaceae</taxon>
        <taxon>Alkalispirochaeta</taxon>
    </lineage>
</organism>
<dbReference type="OrthoDB" id="356420at2"/>
<dbReference type="Gene3D" id="2.60.40.10">
    <property type="entry name" value="Immunoglobulins"/>
    <property type="match status" value="1"/>
</dbReference>
<protein>
    <recommendedName>
        <fullName evidence="2">Fibronectin type-III domain-containing protein</fullName>
    </recommendedName>
</protein>
<feature type="domain" description="Fibronectin type-III" evidence="2">
    <location>
        <begin position="271"/>
        <end position="370"/>
    </location>
</feature>
<dbReference type="STRING" id="159291.SAMN05920897_10378"/>
<evidence type="ECO:0000313" key="4">
    <source>
        <dbReference type="Proteomes" id="UP000186400"/>
    </source>
</evidence>
<keyword evidence="4" id="KW-1185">Reference proteome</keyword>
<dbReference type="SUPFAM" id="SSF49265">
    <property type="entry name" value="Fibronectin type III"/>
    <property type="match status" value="1"/>
</dbReference>
<evidence type="ECO:0000256" key="1">
    <source>
        <dbReference type="SAM" id="SignalP"/>
    </source>
</evidence>
<feature type="signal peptide" evidence="1">
    <location>
        <begin position="1"/>
        <end position="20"/>
    </location>
</feature>
<evidence type="ECO:0000259" key="2">
    <source>
        <dbReference type="PROSITE" id="PS50853"/>
    </source>
</evidence>
<dbReference type="Proteomes" id="UP000186400">
    <property type="component" value="Unassembled WGS sequence"/>
</dbReference>
<feature type="chain" id="PRO_5011980639" description="Fibronectin type-III domain-containing protein" evidence="1">
    <location>
        <begin position="21"/>
        <end position="869"/>
    </location>
</feature>
<gene>
    <name evidence="3" type="ORF">SAMN05920897_10378</name>
</gene>
<evidence type="ECO:0000313" key="3">
    <source>
        <dbReference type="EMBL" id="SIQ06289.1"/>
    </source>
</evidence>
<dbReference type="AlphaFoldDB" id="A0A1N6PQ17"/>
<sequence>MVSWYKNVKVYVLCSLVCVAACSAVLSPFEKSDNDRSPALRGGTGATGTLIITFPVGAATVLPPEASPEDLRFDLTLTPDDPDQEELEALDLSVSEISLPGIPPGTWNISLRGYFPDDTEVETFGASGEVNIIAGQIVTWTADLQAARTEDGEGSVEIELSWDPPGLITGYHNDAGVPTPSLQRLRPGQTPDEPIHIPTANIDFDSGAGTLRYHQTGPDSLLESGFYRIVIPLQRNGIPVATYRDIIHIYDGRRSEKTLDITGRIGLPPSAPEDLQATQGAFDPDEGWAVHLSWTRTANTALGYRIYRKEAGADEFATALPGAGSLPSNSSLYTDRVPPDSSWHYRVVAYNTYGESQGAETPEPFEAGGVFTVTYLGGDGSSGAPPGPVYLMADADPHEILQPQALRGPGLTGHEGSGITQRFLGWLEGDDEYQPGDSLTITGDITLTAQWTNDNEVIGKIGPAGGLVFFDTDDDSDPMHESNRTSNLVGWRYLEISLEQIAPLPWLRSGIETGDLENLEYMEEIGQASGLGRHNTTAVIAAQGGTGDYAALEARNYAGGGFSDWFLPSEEELAILDAKIFQNEDLRNRAGIQDSSWFWHSNLRHDGAAARYFYTGSGFITDPPLTDLLPSRVIRGFAGPEETYIVFYDPGLADENWGMSLYTSTNHPPRFHSQGEPVTIPHVVPLPDSSSFLGWQEVGTDSPMALIEWDGEGDPPTFTMPGRDVFLQGQWVANLVISSETLDTIFGTGTIVYYDLIDADGYAHQGSGWGSGQTSEDFDGWYGDGNVQLLQKDGETLQAKEGDRPQFEPGALTGLAPGKEWRILLTSWSEREETTSYGDAALSDPFMLSEGAPLILNTSDFVDTWWISD</sequence>
<dbReference type="CDD" id="cd00063">
    <property type="entry name" value="FN3"/>
    <property type="match status" value="1"/>
</dbReference>
<proteinExistence type="predicted"/>
<name>A0A1N6PQ17_9SPIO</name>